<dbReference type="NCBIfam" id="NF000582">
    <property type="entry name" value="PRK00006.1"/>
    <property type="match status" value="1"/>
</dbReference>
<comment type="similarity">
    <text evidence="17">Belongs to the LpxC family.</text>
</comment>
<name>A0A2G0CFD8_9BACT</name>
<dbReference type="GO" id="GO:0005737">
    <property type="term" value="C:cytoplasm"/>
    <property type="evidence" value="ECO:0007669"/>
    <property type="project" value="UniProtKB-SubCell"/>
</dbReference>
<evidence type="ECO:0000256" key="10">
    <source>
        <dbReference type="ARBA" id="ARBA00022833"/>
    </source>
</evidence>
<evidence type="ECO:0000313" key="19">
    <source>
        <dbReference type="EMBL" id="PHK98686.1"/>
    </source>
</evidence>
<dbReference type="InterPro" id="IPR011334">
    <property type="entry name" value="UDP-acyl_GlcNac_deAcase_C"/>
</dbReference>
<comment type="function">
    <text evidence="14">Involved in unsaturated fatty acids biosynthesis. Catalyzes the dehydration of short chain beta-hydroxyacyl-ACPs and long chain saturated and unsaturated beta-hydroxyacyl-ACPs.</text>
</comment>
<comment type="caution">
    <text evidence="19">The sequence shown here is derived from an EMBL/GenBank/DDBJ whole genome shotgun (WGS) entry which is preliminary data.</text>
</comment>
<dbReference type="EC" id="3.5.1.108" evidence="17 18"/>
<evidence type="ECO:0000256" key="13">
    <source>
        <dbReference type="ARBA" id="ARBA00024535"/>
    </source>
</evidence>
<evidence type="ECO:0000256" key="17">
    <source>
        <dbReference type="HAMAP-Rule" id="MF_00388"/>
    </source>
</evidence>
<dbReference type="InterPro" id="IPR029069">
    <property type="entry name" value="HotDog_dom_sf"/>
</dbReference>
<proteinExistence type="inferred from homology"/>
<dbReference type="HAMAP" id="MF_00388">
    <property type="entry name" value="LpxC"/>
    <property type="match status" value="1"/>
</dbReference>
<protein>
    <recommendedName>
        <fullName evidence="17 18">UDP-3-O-acyl-N-acetylglucosamine deacetylase</fullName>
        <shortName evidence="17">UDP-3-O-acyl-GlcNAc deacetylase</shortName>
        <ecNumber evidence="17 18">3.5.1.108</ecNumber>
    </recommendedName>
    <alternativeName>
        <fullName evidence="17">UDP-3-O-[R-3-hydroxymyristoyl]-N-acetylglucosamine deacetylase</fullName>
    </alternativeName>
</protein>
<evidence type="ECO:0000256" key="5">
    <source>
        <dbReference type="ARBA" id="ARBA00022490"/>
    </source>
</evidence>
<evidence type="ECO:0000256" key="18">
    <source>
        <dbReference type="NCBIfam" id="TIGR00325"/>
    </source>
</evidence>
<dbReference type="Pfam" id="PF03331">
    <property type="entry name" value="LpxC"/>
    <property type="match status" value="2"/>
</dbReference>
<evidence type="ECO:0000313" key="20">
    <source>
        <dbReference type="Proteomes" id="UP000226437"/>
    </source>
</evidence>
<evidence type="ECO:0000256" key="7">
    <source>
        <dbReference type="ARBA" id="ARBA00022556"/>
    </source>
</evidence>
<comment type="pathway">
    <text evidence="4 17">Glycolipid biosynthesis; lipid IV(A) biosynthesis; lipid IV(A) from (3R)-3-hydroxytetradecanoyl-[acyl-carrier-protein] and UDP-N-acetyl-alpha-D-glucosamine: step 2/6.</text>
</comment>
<evidence type="ECO:0000256" key="6">
    <source>
        <dbReference type="ARBA" id="ARBA00022516"/>
    </source>
</evidence>
<dbReference type="Gene3D" id="3.30.1700.10">
    <property type="entry name" value="lpxc deacetylase, domain 2"/>
    <property type="match status" value="1"/>
</dbReference>
<dbReference type="CDD" id="cd01288">
    <property type="entry name" value="FabZ"/>
    <property type="match status" value="1"/>
</dbReference>
<dbReference type="SUPFAM" id="SSF54211">
    <property type="entry name" value="Ribosomal protein S5 domain 2-like"/>
    <property type="match status" value="2"/>
</dbReference>
<dbReference type="PANTHER" id="PTHR33694">
    <property type="entry name" value="UDP-3-O-ACYL-N-ACETYLGLUCOSAMINE DEACETYLASE 1, MITOCHONDRIAL-RELATED"/>
    <property type="match status" value="1"/>
</dbReference>
<dbReference type="FunFam" id="3.10.129.10:FF:000001">
    <property type="entry name" value="3-hydroxyacyl-[acyl-carrier-protein] dehydratase FabZ"/>
    <property type="match status" value="1"/>
</dbReference>
<dbReference type="InterPro" id="IPR004463">
    <property type="entry name" value="UDP-acyl_GlcNac_deAcase"/>
</dbReference>
<dbReference type="GO" id="GO:0016020">
    <property type="term" value="C:membrane"/>
    <property type="evidence" value="ECO:0007669"/>
    <property type="project" value="GOC"/>
</dbReference>
<keyword evidence="7 17" id="KW-0441">Lipid A biosynthesis</keyword>
<dbReference type="EMBL" id="PDLO01000003">
    <property type="protein sequence ID" value="PHK98686.1"/>
    <property type="molecule type" value="Genomic_DNA"/>
</dbReference>
<dbReference type="SUPFAM" id="SSF54637">
    <property type="entry name" value="Thioesterase/thiol ester dehydrase-isomerase"/>
    <property type="match status" value="1"/>
</dbReference>
<keyword evidence="12" id="KW-0456">Lyase</keyword>
<keyword evidence="5" id="KW-0963">Cytoplasm</keyword>
<dbReference type="UniPathway" id="UPA00359">
    <property type="reaction ID" value="UER00478"/>
</dbReference>
<dbReference type="GO" id="GO:0016829">
    <property type="term" value="F:lyase activity"/>
    <property type="evidence" value="ECO:0007669"/>
    <property type="project" value="UniProtKB-KW"/>
</dbReference>
<dbReference type="AlphaFoldDB" id="A0A2G0CFD8"/>
<keyword evidence="10 17" id="KW-0862">Zinc</keyword>
<reference evidence="19 20" key="1">
    <citation type="submission" date="2017-10" db="EMBL/GenBank/DDBJ databases">
        <title>The draft genome sequence of Lewinella marina KCTC 32374.</title>
        <authorList>
            <person name="Wang K."/>
        </authorList>
    </citation>
    <scope>NUCLEOTIDE SEQUENCE [LARGE SCALE GENOMIC DNA]</scope>
    <source>
        <strain evidence="19 20">MKG-38</strain>
    </source>
</reference>
<comment type="function">
    <text evidence="2 17">Catalyzes the hydrolysis of UDP-3-O-myristoyl-N-acetylglucosamine to form UDP-3-O-myristoylglucosamine and acetate, the committed step in lipid A biosynthesis.</text>
</comment>
<feature type="active site" description="Proton donor" evidence="17">
    <location>
        <position position="286"/>
    </location>
</feature>
<dbReference type="InterPro" id="IPR015870">
    <property type="entry name" value="UDP-acyl_N-AcGlcN_deAcase_N"/>
</dbReference>
<evidence type="ECO:0000256" key="8">
    <source>
        <dbReference type="ARBA" id="ARBA00022723"/>
    </source>
</evidence>
<keyword evidence="9 17" id="KW-0378">Hydrolase</keyword>
<comment type="similarity">
    <text evidence="16">In the C-terminal section; belongs to the thioester dehydratase family.</text>
</comment>
<dbReference type="Gene3D" id="3.10.129.10">
    <property type="entry name" value="Hotdog Thioesterase"/>
    <property type="match status" value="1"/>
</dbReference>
<comment type="catalytic activity">
    <reaction evidence="13 17">
        <text>a UDP-3-O-[(3R)-3-hydroxyacyl]-N-acetyl-alpha-D-glucosamine + H2O = a UDP-3-O-[(3R)-3-hydroxyacyl]-alpha-D-glucosamine + acetate</text>
        <dbReference type="Rhea" id="RHEA:67816"/>
        <dbReference type="ChEBI" id="CHEBI:15377"/>
        <dbReference type="ChEBI" id="CHEBI:30089"/>
        <dbReference type="ChEBI" id="CHEBI:137740"/>
        <dbReference type="ChEBI" id="CHEBI:173225"/>
        <dbReference type="EC" id="3.5.1.108"/>
    </reaction>
</comment>
<dbReference type="GO" id="GO:0009245">
    <property type="term" value="P:lipid A biosynthetic process"/>
    <property type="evidence" value="ECO:0007669"/>
    <property type="project" value="UniProtKB-UniRule"/>
</dbReference>
<keyword evidence="6 17" id="KW-0444">Lipid biosynthesis</keyword>
<evidence type="ECO:0000256" key="9">
    <source>
        <dbReference type="ARBA" id="ARBA00022801"/>
    </source>
</evidence>
<keyword evidence="20" id="KW-1185">Reference proteome</keyword>
<comment type="cofactor">
    <cofactor evidence="1 17">
        <name>Zn(2+)</name>
        <dbReference type="ChEBI" id="CHEBI:29105"/>
    </cofactor>
</comment>
<keyword evidence="11 17" id="KW-0443">Lipid metabolism</keyword>
<evidence type="ECO:0000256" key="2">
    <source>
        <dbReference type="ARBA" id="ARBA00002923"/>
    </source>
</evidence>
<sequence>MNQRTIASTISISGVGLHTGQEVNLTFKPAPEGHGVKFQRVDLDDQPLMNVDVNRIVSTERSTTLGSGSATVSTIEHLLSALSGLQVDNVLIEIDGGEVPILDGSASPFVEKILAAGFEEQDAPRDYFVVEEPITFRDEATGSEIVALPYDGFEVVSMIDFDSPVLGQQYATLRGYEDYATEIAPCRTFVFLHELEALFEHDLIRGGDLTNAIVIADRHVPQPRLNSLAQKMGKETVEVTEQGILNTLDLKFHNEPARHKLLDVMGDISLLGVPIRGRILATKPGHRVNVAFTKLLKKAYLDQRRLKGRPRYNPNDEPVFTTEQILEVMPHRYPFMLIDKIIEMSDTHIVGLKNLTFNEAFFQGHFPNNHVMPGVLQIEAMAQTGGLLVLTQQEDPGNWDTYFLKIENAKFKNFVVPGDTILFKMELTAPVRRGICQMRGTAYVGNKLVSEADLVAQIVRRTS</sequence>
<dbReference type="Pfam" id="PF07977">
    <property type="entry name" value="FabA"/>
    <property type="match status" value="1"/>
</dbReference>
<evidence type="ECO:0000256" key="15">
    <source>
        <dbReference type="ARBA" id="ARBA00061221"/>
    </source>
</evidence>
<accession>A0A2G0CFD8</accession>
<evidence type="ECO:0000256" key="14">
    <source>
        <dbReference type="ARBA" id="ARBA00025049"/>
    </source>
</evidence>
<dbReference type="RefSeq" id="WP_099106296.1">
    <property type="nucleotide sequence ID" value="NZ_JAATJF010000001.1"/>
</dbReference>
<evidence type="ECO:0000256" key="12">
    <source>
        <dbReference type="ARBA" id="ARBA00023239"/>
    </source>
</evidence>
<dbReference type="Proteomes" id="UP000226437">
    <property type="component" value="Unassembled WGS sequence"/>
</dbReference>
<comment type="similarity">
    <text evidence="15">In the N-terminal section; belongs to the LpxC family.</text>
</comment>
<feature type="binding site" evidence="17">
    <location>
        <position position="263"/>
    </location>
    <ligand>
        <name>Zn(2+)</name>
        <dbReference type="ChEBI" id="CHEBI:29105"/>
    </ligand>
</feature>
<dbReference type="OrthoDB" id="9772788at2"/>
<feature type="binding site" evidence="17">
    <location>
        <position position="77"/>
    </location>
    <ligand>
        <name>Zn(2+)</name>
        <dbReference type="ChEBI" id="CHEBI:29105"/>
    </ligand>
</feature>
<evidence type="ECO:0000256" key="16">
    <source>
        <dbReference type="ARBA" id="ARBA00061355"/>
    </source>
</evidence>
<evidence type="ECO:0000256" key="1">
    <source>
        <dbReference type="ARBA" id="ARBA00001947"/>
    </source>
</evidence>
<dbReference type="NCBIfam" id="NF009667">
    <property type="entry name" value="PRK13188.1"/>
    <property type="match status" value="1"/>
</dbReference>
<evidence type="ECO:0000256" key="4">
    <source>
        <dbReference type="ARBA" id="ARBA00005002"/>
    </source>
</evidence>
<dbReference type="Gene3D" id="3.30.230.20">
    <property type="entry name" value="lpxc deacetylase, domain 1"/>
    <property type="match status" value="1"/>
</dbReference>
<keyword evidence="8 17" id="KW-0479">Metal-binding</keyword>
<dbReference type="PANTHER" id="PTHR33694:SF1">
    <property type="entry name" value="UDP-3-O-ACYL-N-ACETYLGLUCOSAMINE DEACETYLASE 1, MITOCHONDRIAL-RELATED"/>
    <property type="match status" value="1"/>
</dbReference>
<dbReference type="InterPro" id="IPR020568">
    <property type="entry name" value="Ribosomal_Su5_D2-typ_SF"/>
</dbReference>
<comment type="subcellular location">
    <subcellularLocation>
        <location evidence="3">Cytoplasm</location>
    </subcellularLocation>
</comment>
<evidence type="ECO:0000256" key="3">
    <source>
        <dbReference type="ARBA" id="ARBA00004496"/>
    </source>
</evidence>
<evidence type="ECO:0000256" key="11">
    <source>
        <dbReference type="ARBA" id="ARBA00023098"/>
    </source>
</evidence>
<organism evidence="19 20">
    <name type="scientific">Neolewinella marina</name>
    <dbReference type="NCBI Taxonomy" id="438751"/>
    <lineage>
        <taxon>Bacteria</taxon>
        <taxon>Pseudomonadati</taxon>
        <taxon>Bacteroidota</taxon>
        <taxon>Saprospiria</taxon>
        <taxon>Saprospirales</taxon>
        <taxon>Lewinellaceae</taxon>
        <taxon>Neolewinella</taxon>
    </lineage>
</organism>
<dbReference type="GO" id="GO:0046872">
    <property type="term" value="F:metal ion binding"/>
    <property type="evidence" value="ECO:0007669"/>
    <property type="project" value="UniProtKB-KW"/>
</dbReference>
<dbReference type="NCBIfam" id="TIGR00325">
    <property type="entry name" value="lpxC"/>
    <property type="match status" value="1"/>
</dbReference>
<dbReference type="GO" id="GO:0103117">
    <property type="term" value="F:UDP-3-O-acyl-N-acetylglucosamine deacetylase activity"/>
    <property type="evidence" value="ECO:0007669"/>
    <property type="project" value="UniProtKB-UniRule"/>
</dbReference>
<gene>
    <name evidence="17" type="primary">lpxC</name>
    <name evidence="19" type="ORF">CGL56_09475</name>
</gene>
<dbReference type="InterPro" id="IPR013114">
    <property type="entry name" value="FabA_FabZ"/>
</dbReference>
<feature type="binding site" evidence="17">
    <location>
        <position position="259"/>
    </location>
    <ligand>
        <name>Zn(2+)</name>
        <dbReference type="ChEBI" id="CHEBI:29105"/>
    </ligand>
</feature>